<dbReference type="STRING" id="692275.N1QHM4"/>
<dbReference type="Proteomes" id="UP000016931">
    <property type="component" value="Unassembled WGS sequence"/>
</dbReference>
<proteinExistence type="predicted"/>
<evidence type="ECO:0000313" key="4">
    <source>
        <dbReference type="Proteomes" id="UP000016931"/>
    </source>
</evidence>
<keyword evidence="4" id="KW-1185">Reference proteome</keyword>
<organism evidence="3 4">
    <name type="scientific">Sphaerulina musiva (strain SO2202)</name>
    <name type="common">Poplar stem canker fungus</name>
    <name type="synonym">Septoria musiva</name>
    <dbReference type="NCBI Taxonomy" id="692275"/>
    <lineage>
        <taxon>Eukaryota</taxon>
        <taxon>Fungi</taxon>
        <taxon>Dikarya</taxon>
        <taxon>Ascomycota</taxon>
        <taxon>Pezizomycotina</taxon>
        <taxon>Dothideomycetes</taxon>
        <taxon>Dothideomycetidae</taxon>
        <taxon>Mycosphaerellales</taxon>
        <taxon>Mycosphaerellaceae</taxon>
        <taxon>Sphaerulina</taxon>
    </lineage>
</organism>
<dbReference type="OrthoDB" id="5425848at2759"/>
<reference evidence="3 4" key="1">
    <citation type="journal article" date="2012" name="PLoS Pathog.">
        <title>Diverse lifestyles and strategies of plant pathogenesis encoded in the genomes of eighteen Dothideomycetes fungi.</title>
        <authorList>
            <person name="Ohm R.A."/>
            <person name="Feau N."/>
            <person name="Henrissat B."/>
            <person name="Schoch C.L."/>
            <person name="Horwitz B.A."/>
            <person name="Barry K.W."/>
            <person name="Condon B.J."/>
            <person name="Copeland A.C."/>
            <person name="Dhillon B."/>
            <person name="Glaser F."/>
            <person name="Hesse C.N."/>
            <person name="Kosti I."/>
            <person name="LaButti K."/>
            <person name="Lindquist E.A."/>
            <person name="Lucas S."/>
            <person name="Salamov A.A."/>
            <person name="Bradshaw R.E."/>
            <person name="Ciuffetti L."/>
            <person name="Hamelin R.C."/>
            <person name="Kema G.H.J."/>
            <person name="Lawrence C."/>
            <person name="Scott J.A."/>
            <person name="Spatafora J.W."/>
            <person name="Turgeon B.G."/>
            <person name="de Wit P.J.G.M."/>
            <person name="Zhong S."/>
            <person name="Goodwin S.B."/>
            <person name="Grigoriev I.V."/>
        </authorList>
    </citation>
    <scope>NUCLEOTIDE SEQUENCE [LARGE SCALE GENOMIC DNA]</scope>
    <source>
        <strain evidence="3 4">SO2202</strain>
    </source>
</reference>
<dbReference type="eggNOG" id="ENOG502SK6S">
    <property type="taxonomic scope" value="Eukaryota"/>
</dbReference>
<dbReference type="AlphaFoldDB" id="N1QHM4"/>
<keyword evidence="2" id="KW-0732">Signal</keyword>
<feature type="chain" id="PRO_5004109583" evidence="2">
    <location>
        <begin position="28"/>
        <end position="382"/>
    </location>
</feature>
<gene>
    <name evidence="3" type="ORF">SEPMUDRAFT_145870</name>
</gene>
<feature type="compositionally biased region" description="Low complexity" evidence="1">
    <location>
        <begin position="353"/>
        <end position="368"/>
    </location>
</feature>
<name>N1QHM4_SPHMS</name>
<evidence type="ECO:0000256" key="2">
    <source>
        <dbReference type="SAM" id="SignalP"/>
    </source>
</evidence>
<evidence type="ECO:0000256" key="1">
    <source>
        <dbReference type="SAM" id="MobiDB-lite"/>
    </source>
</evidence>
<dbReference type="EMBL" id="KB456260">
    <property type="protein sequence ID" value="EMF16675.1"/>
    <property type="molecule type" value="Genomic_DNA"/>
</dbReference>
<dbReference type="HOGENOM" id="CLU_043314_1_0_1"/>
<accession>N1QHM4</accession>
<feature type="region of interest" description="Disordered" evidence="1">
    <location>
        <begin position="346"/>
        <end position="382"/>
    </location>
</feature>
<feature type="region of interest" description="Disordered" evidence="1">
    <location>
        <begin position="281"/>
        <end position="315"/>
    </location>
</feature>
<dbReference type="RefSeq" id="XP_016764796.1">
    <property type="nucleotide sequence ID" value="XM_016903313.1"/>
</dbReference>
<evidence type="ECO:0000313" key="3">
    <source>
        <dbReference type="EMBL" id="EMF16675.1"/>
    </source>
</evidence>
<protein>
    <submittedName>
        <fullName evidence="3">Uncharacterized protein</fullName>
    </submittedName>
</protein>
<feature type="signal peptide" evidence="2">
    <location>
        <begin position="1"/>
        <end position="27"/>
    </location>
</feature>
<dbReference type="GeneID" id="27900450"/>
<dbReference type="OMA" id="QYSAPYR"/>
<sequence>MGGMLRAPRVLVTAFFLHAHLPTLTSANPNPHERELAGFSFNELFARWDCTGTACGADGQYCCSPGTACTTNAANIAQCVAAQVTPAATPAAGGAWQYYTTTYVETDLVTRTSIWSSYVGGAAATGIACNYALNQSPCGSICCASDQYCYTAGQCVANGNGGSSGAGYATYTTPGATAGAPIRPTTSGQLTVTATKSPTTTVAFLAPVATGANITLSESDNDDDGGLSGGEIAGIVIGVLAGLLLLGLLCFCCCLKGLFDGCLACFGLGGGKKRRRTEIDEYERHSHHTSGGAGAGRTWYGTARPPARVDRRDRKSNTGKELLGIGAALAALWAVLGLKRKRDGRRNDEKYSEYSYSSDYYTSASSASSDDRRTHGTRYSRR</sequence>